<feature type="signal peptide" evidence="2">
    <location>
        <begin position="1"/>
        <end position="25"/>
    </location>
</feature>
<evidence type="ECO:0000313" key="4">
    <source>
        <dbReference type="Proteomes" id="UP000030661"/>
    </source>
</evidence>
<evidence type="ECO:0000256" key="2">
    <source>
        <dbReference type="SAM" id="SignalP"/>
    </source>
</evidence>
<sequence>MRSQKYIVVWCAILLAAIIVAPVNACMDVVVGKDASVDGSVMTSHTADGWYDSSITLVPGQTFEEGAIADVHWNIIGEEPGPPVKIGEIPQVKQTYSYYNVGYPFMNEHQLMIGESTIAQKEELATFRGEKAIMTIEQLEVFALQRAKTAREAINVMGELAEKYGFLPSCANMGESLTIADPNEAWLFEIFSVGVLWNPESGEPGAVWAAQRIPDDHVFVMPNVSRIREIDLNNPDYFMASQNYMQVAIDQGWYDPKSGKPFIWQEAYVPKTGDWALSSMWCRIRLYLVYSAAAPSLEWDPYMSTELYPFSIKPEKKFSVQDVMALMRSTLTGTVFDMEEDPGWLVPGEDNKMEKSPFTTPFPVDDMHNLLTIPYHRPAAKYNCSYGFVSQSRSWLPDPIGGVLWFYHDNPHVSLYVPVYCSVQKFPKSWQTFDRDHFSRDSARWAFAFADDLVNRRYQDAIKDLRAVREPIEADFFMMQSAIEIAAAKAYEQDPELAKRFLTDYTNACMLRAEEAYWQLNDDLIQKYNNNKGLTP</sequence>
<dbReference type="Proteomes" id="UP000030661">
    <property type="component" value="Unassembled WGS sequence"/>
</dbReference>
<dbReference type="InterPro" id="IPR005322">
    <property type="entry name" value="Peptidase_C69"/>
</dbReference>
<dbReference type="HOGENOM" id="CLU_014823_3_0_0"/>
<dbReference type="PANTHER" id="PTHR12994">
    <property type="entry name" value="SECERNIN"/>
    <property type="match status" value="1"/>
</dbReference>
<dbReference type="EC" id="3.4.-.-" evidence="1"/>
<accession>A0A081C620</accession>
<evidence type="ECO:0000313" key="3">
    <source>
        <dbReference type="EMBL" id="GAK60025.1"/>
    </source>
</evidence>
<gene>
    <name evidence="3" type="ORF">U27_07012</name>
</gene>
<keyword evidence="1" id="KW-0224">Dipeptidase</keyword>
<dbReference type="GO" id="GO:0006508">
    <property type="term" value="P:proteolysis"/>
    <property type="evidence" value="ECO:0007669"/>
    <property type="project" value="UniProtKB-KW"/>
</dbReference>
<keyword evidence="1" id="KW-0645">Protease</keyword>
<dbReference type="EMBL" id="DF820471">
    <property type="protein sequence ID" value="GAK60025.1"/>
    <property type="molecule type" value="Genomic_DNA"/>
</dbReference>
<protein>
    <recommendedName>
        <fullName evidence="1">Dipeptidase</fullName>
        <ecNumber evidence="1">3.4.-.-</ecNumber>
    </recommendedName>
</protein>
<comment type="catalytic activity">
    <reaction evidence="1">
        <text>an L-aminoacyl-L-amino acid + H2O = 2 an L-alpha-amino acid</text>
        <dbReference type="Rhea" id="RHEA:48940"/>
        <dbReference type="ChEBI" id="CHEBI:15377"/>
        <dbReference type="ChEBI" id="CHEBI:59869"/>
        <dbReference type="ChEBI" id="CHEBI:77460"/>
    </reaction>
</comment>
<feature type="chain" id="PRO_5001755617" description="Dipeptidase" evidence="2">
    <location>
        <begin position="26"/>
        <end position="536"/>
    </location>
</feature>
<dbReference type="STRING" id="1499967.U27_07012"/>
<dbReference type="GO" id="GO:0016805">
    <property type="term" value="F:dipeptidase activity"/>
    <property type="evidence" value="ECO:0007669"/>
    <property type="project" value="UniProtKB-KW"/>
</dbReference>
<dbReference type="Pfam" id="PF03577">
    <property type="entry name" value="Peptidase_C69"/>
    <property type="match status" value="1"/>
</dbReference>
<name>A0A081C620_VECG1</name>
<keyword evidence="4" id="KW-1185">Reference proteome</keyword>
<proteinExistence type="inferred from homology"/>
<dbReference type="AlphaFoldDB" id="A0A081C620"/>
<evidence type="ECO:0000256" key="1">
    <source>
        <dbReference type="RuleBase" id="RU364089"/>
    </source>
</evidence>
<dbReference type="PANTHER" id="PTHR12994:SF17">
    <property type="entry name" value="LD30995P"/>
    <property type="match status" value="1"/>
</dbReference>
<keyword evidence="2" id="KW-0732">Signal</keyword>
<comment type="similarity">
    <text evidence="1">Belongs to the peptidase C69 family.</text>
</comment>
<dbReference type="eggNOG" id="COG4690">
    <property type="taxonomic scope" value="Bacteria"/>
</dbReference>
<organism evidence="3">
    <name type="scientific">Vecturithrix granuli</name>
    <dbReference type="NCBI Taxonomy" id="1499967"/>
    <lineage>
        <taxon>Bacteria</taxon>
        <taxon>Candidatus Moduliflexota</taxon>
        <taxon>Candidatus Vecturitrichia</taxon>
        <taxon>Candidatus Vecturitrichales</taxon>
        <taxon>Candidatus Vecturitrichaceae</taxon>
        <taxon>Candidatus Vecturithrix</taxon>
    </lineage>
</organism>
<keyword evidence="1" id="KW-0378">Hydrolase</keyword>
<dbReference type="GO" id="GO:0070004">
    <property type="term" value="F:cysteine-type exopeptidase activity"/>
    <property type="evidence" value="ECO:0007669"/>
    <property type="project" value="InterPro"/>
</dbReference>
<reference evidence="3" key="1">
    <citation type="journal article" date="2015" name="PeerJ">
        <title>First genomic representation of candidate bacterial phylum KSB3 points to enhanced environmental sensing as a trigger of wastewater bulking.</title>
        <authorList>
            <person name="Sekiguchi Y."/>
            <person name="Ohashi A."/>
            <person name="Parks D.H."/>
            <person name="Yamauchi T."/>
            <person name="Tyson G.W."/>
            <person name="Hugenholtz P."/>
        </authorList>
    </citation>
    <scope>NUCLEOTIDE SEQUENCE [LARGE SCALE GENOMIC DNA]</scope>
</reference>